<evidence type="ECO:0000256" key="4">
    <source>
        <dbReference type="ARBA" id="ARBA00022490"/>
    </source>
</evidence>
<dbReference type="InterPro" id="IPR053925">
    <property type="entry name" value="RecX_HTH_3rd"/>
</dbReference>
<dbReference type="EMBL" id="FOZP01000003">
    <property type="protein sequence ID" value="SFS47085.1"/>
    <property type="molecule type" value="Genomic_DNA"/>
</dbReference>
<dbReference type="STRING" id="593133.SAMN04488006_1463"/>
<dbReference type="AlphaFoldDB" id="A0A1I6Q433"/>
<organism evidence="7 8">
    <name type="scientific">Lutibacter maritimus</name>
    <dbReference type="NCBI Taxonomy" id="593133"/>
    <lineage>
        <taxon>Bacteria</taxon>
        <taxon>Pseudomonadati</taxon>
        <taxon>Bacteroidota</taxon>
        <taxon>Flavobacteriia</taxon>
        <taxon>Flavobacteriales</taxon>
        <taxon>Flavobacteriaceae</taxon>
        <taxon>Lutibacter</taxon>
    </lineage>
</organism>
<dbReference type="Pfam" id="PF21981">
    <property type="entry name" value="RecX_HTH3"/>
    <property type="match status" value="1"/>
</dbReference>
<sequence>MKNDKLYTVDEAIKLLENYCAYQERCHKEVEQKLYDLKLIPEAKEKIILHLLQFNYLNEERYAKAFVRGKFSIKKWGKQRIINELKFRNISTYNINTALKEIDENDYFQCLEKLAQKKLPLIKESNKFKKSSKLANYLISKGYESELVFKVVKSIF</sequence>
<dbReference type="InterPro" id="IPR036388">
    <property type="entry name" value="WH-like_DNA-bd_sf"/>
</dbReference>
<accession>A0A1I6Q433</accession>
<protein>
    <recommendedName>
        <fullName evidence="3">Regulatory protein RecX</fullName>
    </recommendedName>
</protein>
<feature type="domain" description="RecX second three-helical" evidence="5">
    <location>
        <begin position="58"/>
        <end position="99"/>
    </location>
</feature>
<name>A0A1I6Q433_9FLAO</name>
<dbReference type="PANTHER" id="PTHR33602:SF1">
    <property type="entry name" value="REGULATORY PROTEIN RECX FAMILY PROTEIN"/>
    <property type="match status" value="1"/>
</dbReference>
<evidence type="ECO:0000313" key="8">
    <source>
        <dbReference type="Proteomes" id="UP000199312"/>
    </source>
</evidence>
<keyword evidence="4" id="KW-0963">Cytoplasm</keyword>
<dbReference type="OrthoDB" id="1523826at2"/>
<dbReference type="Gene3D" id="1.10.10.10">
    <property type="entry name" value="Winged helix-like DNA-binding domain superfamily/Winged helix DNA-binding domain"/>
    <property type="match status" value="2"/>
</dbReference>
<dbReference type="Pfam" id="PF02631">
    <property type="entry name" value="RecX_HTH2"/>
    <property type="match status" value="1"/>
</dbReference>
<gene>
    <name evidence="7" type="ORF">SAMN04488006_1463</name>
</gene>
<evidence type="ECO:0000259" key="6">
    <source>
        <dbReference type="Pfam" id="PF21981"/>
    </source>
</evidence>
<comment type="similarity">
    <text evidence="2">Belongs to the RecX family.</text>
</comment>
<dbReference type="PANTHER" id="PTHR33602">
    <property type="entry name" value="REGULATORY PROTEIN RECX FAMILY PROTEIN"/>
    <property type="match status" value="1"/>
</dbReference>
<proteinExistence type="inferred from homology"/>
<evidence type="ECO:0000256" key="3">
    <source>
        <dbReference type="ARBA" id="ARBA00018111"/>
    </source>
</evidence>
<dbReference type="GO" id="GO:0006282">
    <property type="term" value="P:regulation of DNA repair"/>
    <property type="evidence" value="ECO:0007669"/>
    <property type="project" value="InterPro"/>
</dbReference>
<feature type="domain" description="RecX third three-helical" evidence="6">
    <location>
        <begin position="106"/>
        <end position="152"/>
    </location>
</feature>
<evidence type="ECO:0000256" key="1">
    <source>
        <dbReference type="ARBA" id="ARBA00004496"/>
    </source>
</evidence>
<dbReference type="InterPro" id="IPR053924">
    <property type="entry name" value="RecX_HTH_2nd"/>
</dbReference>
<evidence type="ECO:0000256" key="2">
    <source>
        <dbReference type="ARBA" id="ARBA00009695"/>
    </source>
</evidence>
<keyword evidence="8" id="KW-1185">Reference proteome</keyword>
<evidence type="ECO:0000313" key="7">
    <source>
        <dbReference type="EMBL" id="SFS47085.1"/>
    </source>
</evidence>
<dbReference type="GO" id="GO:0005737">
    <property type="term" value="C:cytoplasm"/>
    <property type="evidence" value="ECO:0007669"/>
    <property type="project" value="UniProtKB-SubCell"/>
</dbReference>
<evidence type="ECO:0000259" key="5">
    <source>
        <dbReference type="Pfam" id="PF02631"/>
    </source>
</evidence>
<dbReference type="InterPro" id="IPR003783">
    <property type="entry name" value="Regulatory_RecX"/>
</dbReference>
<comment type="subcellular location">
    <subcellularLocation>
        <location evidence="1">Cytoplasm</location>
    </subcellularLocation>
</comment>
<reference evidence="8" key="1">
    <citation type="submission" date="2016-10" db="EMBL/GenBank/DDBJ databases">
        <authorList>
            <person name="Varghese N."/>
            <person name="Submissions S."/>
        </authorList>
    </citation>
    <scope>NUCLEOTIDE SEQUENCE [LARGE SCALE GENOMIC DNA]</scope>
    <source>
        <strain evidence="8">DSM 24450</strain>
    </source>
</reference>
<dbReference type="RefSeq" id="WP_090224310.1">
    <property type="nucleotide sequence ID" value="NZ_FOZP01000003.1"/>
</dbReference>
<dbReference type="Proteomes" id="UP000199312">
    <property type="component" value="Unassembled WGS sequence"/>
</dbReference>